<protein>
    <submittedName>
        <fullName evidence="1">Uncharacterized protein</fullName>
    </submittedName>
</protein>
<comment type="caution">
    <text evidence="1">The sequence shown here is derived from an EMBL/GenBank/DDBJ whole genome shotgun (WGS) entry which is preliminary data.</text>
</comment>
<dbReference type="AlphaFoldDB" id="A0A0J6VJM8"/>
<name>A0A0J6VJM8_9HYPH</name>
<dbReference type="RefSeq" id="WP_048462577.1">
    <property type="nucleotide sequence ID" value="NZ_LABX01000032.1"/>
</dbReference>
<sequence>MHGSSGEGETLEQHVRKVHRVYLAALMRLEALEGEEGSTDHEAARLDHELQSRLLRALLSQLGYVPMGLTRRGEIQREIVAADAAAMTGQMELWLGRSARATTRAGTSIRSA</sequence>
<evidence type="ECO:0000313" key="2">
    <source>
        <dbReference type="Proteomes" id="UP000035929"/>
    </source>
</evidence>
<dbReference type="OrthoDB" id="8005913at2"/>
<accession>A0A0J6VJM8</accession>
<dbReference type="EMBL" id="LABX01000032">
    <property type="protein sequence ID" value="KMO39336.1"/>
    <property type="molecule type" value="Genomic_DNA"/>
</dbReference>
<reference evidence="1 2" key="1">
    <citation type="submission" date="2015-03" db="EMBL/GenBank/DDBJ databases">
        <title>Genome sequencing of Methylobacterium aquaticum DSM16371 type strain.</title>
        <authorList>
            <person name="Chaudhry V."/>
            <person name="Patil P.B."/>
        </authorList>
    </citation>
    <scope>NUCLEOTIDE SEQUENCE [LARGE SCALE GENOMIC DNA]</scope>
    <source>
        <strain evidence="1 2">DSM 16371</strain>
    </source>
</reference>
<dbReference type="PATRIC" id="fig|270351.6.peg.4766"/>
<proteinExistence type="predicted"/>
<dbReference type="Proteomes" id="UP000035929">
    <property type="component" value="Unassembled WGS sequence"/>
</dbReference>
<gene>
    <name evidence="1" type="ORF">VP06_04135</name>
</gene>
<evidence type="ECO:0000313" key="1">
    <source>
        <dbReference type="EMBL" id="KMO39336.1"/>
    </source>
</evidence>
<organism evidence="1 2">
    <name type="scientific">Methylobacterium aquaticum</name>
    <dbReference type="NCBI Taxonomy" id="270351"/>
    <lineage>
        <taxon>Bacteria</taxon>
        <taxon>Pseudomonadati</taxon>
        <taxon>Pseudomonadota</taxon>
        <taxon>Alphaproteobacteria</taxon>
        <taxon>Hyphomicrobiales</taxon>
        <taxon>Methylobacteriaceae</taxon>
        <taxon>Methylobacterium</taxon>
    </lineage>
</organism>